<dbReference type="AlphaFoldDB" id="A0A953LBB9"/>
<comment type="caution">
    <text evidence="2">The sequence shown here is derived from an EMBL/GenBank/DDBJ whole genome shotgun (WGS) entry which is preliminary data.</text>
</comment>
<evidence type="ECO:0000313" key="2">
    <source>
        <dbReference type="EMBL" id="MBY5959593.1"/>
    </source>
</evidence>
<evidence type="ECO:0000256" key="1">
    <source>
        <dbReference type="ARBA" id="ARBA00022729"/>
    </source>
</evidence>
<dbReference type="PANTHER" id="PTHR44103:SF1">
    <property type="entry name" value="PROPROTEIN CONVERTASE P"/>
    <property type="match status" value="1"/>
</dbReference>
<dbReference type="Proteomes" id="UP000753961">
    <property type="component" value="Unassembled WGS sequence"/>
</dbReference>
<sequence>MKNHTIPAICFLLFSILLIIPRSDAQKATNQKPVKFTKHILTNEFISEGVAVGDVNQDGHLDVLAGAYWFEAPDWTPHEIMEPITFVPDKTYSNSFLNFSMDVNQDGWVDLIRVNWPGREVVWHENPQNKDGHWTVHTIHDHQGNESPRFVDVNGDGRKDIVCNDPKRKQLIWLEAPSEKGETAWKKHIISAKEGIPGTHQYTHGLGVADINRDGRMDVIITKGWWEGPEDPTTEEWTFHPADLGEDCSQMYVYDIDKDGDHDVLSASAHRHGIWWHEQKTQLDGSTQWVTHPIDKSWSQSHSLYVADINGDGEKDFITGKRYYAHMGKDPGGKDPAVLYWYEYVPGITPQWNRHLIDDDSGSGLNLVVQDINGDGKPDIITANKKGVFVFLQE</sequence>
<dbReference type="InterPro" id="IPR013517">
    <property type="entry name" value="FG-GAP"/>
</dbReference>
<proteinExistence type="predicted"/>
<gene>
    <name evidence="2" type="ORF">KUV50_15680</name>
</gene>
<protein>
    <submittedName>
        <fullName evidence="2">VCBS repeat-containing protein</fullName>
    </submittedName>
</protein>
<dbReference type="InterPro" id="IPR028994">
    <property type="entry name" value="Integrin_alpha_N"/>
</dbReference>
<evidence type="ECO:0000313" key="3">
    <source>
        <dbReference type="Proteomes" id="UP000753961"/>
    </source>
</evidence>
<accession>A0A953LBB9</accession>
<dbReference type="EMBL" id="JAHVHU010000016">
    <property type="protein sequence ID" value="MBY5959593.1"/>
    <property type="molecule type" value="Genomic_DNA"/>
</dbReference>
<dbReference type="Pfam" id="PF13517">
    <property type="entry name" value="FG-GAP_3"/>
    <property type="match status" value="2"/>
</dbReference>
<dbReference type="SUPFAM" id="SSF69318">
    <property type="entry name" value="Integrin alpha N-terminal domain"/>
    <property type="match status" value="1"/>
</dbReference>
<keyword evidence="3" id="KW-1185">Reference proteome</keyword>
<dbReference type="Gene3D" id="2.130.10.130">
    <property type="entry name" value="Integrin alpha, N-terminal"/>
    <property type="match status" value="2"/>
</dbReference>
<name>A0A953LBB9_9BACT</name>
<organism evidence="2 3">
    <name type="scientific">Membranihabitans marinus</name>
    <dbReference type="NCBI Taxonomy" id="1227546"/>
    <lineage>
        <taxon>Bacteria</taxon>
        <taxon>Pseudomonadati</taxon>
        <taxon>Bacteroidota</taxon>
        <taxon>Saprospiria</taxon>
        <taxon>Saprospirales</taxon>
        <taxon>Saprospiraceae</taxon>
        <taxon>Membranihabitans</taxon>
    </lineage>
</organism>
<dbReference type="Pfam" id="PF01839">
    <property type="entry name" value="FG-GAP"/>
    <property type="match status" value="1"/>
</dbReference>
<keyword evidence="1" id="KW-0732">Signal</keyword>
<dbReference type="RefSeq" id="WP_222581130.1">
    <property type="nucleotide sequence ID" value="NZ_JAHVHU010000016.1"/>
</dbReference>
<dbReference type="PANTHER" id="PTHR44103">
    <property type="entry name" value="PROPROTEIN CONVERTASE P"/>
    <property type="match status" value="1"/>
</dbReference>
<reference evidence="2" key="1">
    <citation type="submission" date="2021-06" db="EMBL/GenBank/DDBJ databases">
        <title>44 bacteria genomes isolated from Dapeng, Shenzhen.</title>
        <authorList>
            <person name="Zheng W."/>
            <person name="Yu S."/>
            <person name="Huang Y."/>
        </authorList>
    </citation>
    <scope>NUCLEOTIDE SEQUENCE</scope>
    <source>
        <strain evidence="2">DP5N28-2</strain>
    </source>
</reference>